<reference evidence="9" key="1">
    <citation type="submission" date="2023-03" db="EMBL/GenBank/DDBJ databases">
        <title>Massive genome expansion in bonnet fungi (Mycena s.s.) driven by repeated elements and novel gene families across ecological guilds.</title>
        <authorList>
            <consortium name="Lawrence Berkeley National Laboratory"/>
            <person name="Harder C.B."/>
            <person name="Miyauchi S."/>
            <person name="Viragh M."/>
            <person name="Kuo A."/>
            <person name="Thoen E."/>
            <person name="Andreopoulos B."/>
            <person name="Lu D."/>
            <person name="Skrede I."/>
            <person name="Drula E."/>
            <person name="Henrissat B."/>
            <person name="Morin E."/>
            <person name="Kohler A."/>
            <person name="Barry K."/>
            <person name="LaButti K."/>
            <person name="Morin E."/>
            <person name="Salamov A."/>
            <person name="Lipzen A."/>
            <person name="Mereny Z."/>
            <person name="Hegedus B."/>
            <person name="Baldrian P."/>
            <person name="Stursova M."/>
            <person name="Weitz H."/>
            <person name="Taylor A."/>
            <person name="Grigoriev I.V."/>
            <person name="Nagy L.G."/>
            <person name="Martin F."/>
            <person name="Kauserud H."/>
        </authorList>
    </citation>
    <scope>NUCLEOTIDE SEQUENCE</scope>
    <source>
        <strain evidence="9">CBHHK002</strain>
    </source>
</reference>
<evidence type="ECO:0000256" key="6">
    <source>
        <dbReference type="PIRSR" id="PIRSR604808-2"/>
    </source>
</evidence>
<evidence type="ECO:0000313" key="10">
    <source>
        <dbReference type="Proteomes" id="UP001218218"/>
    </source>
</evidence>
<dbReference type="Gene3D" id="3.60.10.10">
    <property type="entry name" value="Endonuclease/exonuclease/phosphatase"/>
    <property type="match status" value="1"/>
</dbReference>
<dbReference type="PANTHER" id="PTHR22748:SF6">
    <property type="entry name" value="DNA-(APURINIC OR APYRIMIDINIC SITE) ENDONUCLEASE"/>
    <property type="match status" value="1"/>
</dbReference>
<gene>
    <name evidence="9" type="ORF">DFH08DRAFT_622221</name>
</gene>
<dbReference type="GO" id="GO:0005634">
    <property type="term" value="C:nucleus"/>
    <property type="evidence" value="ECO:0007669"/>
    <property type="project" value="TreeGrafter"/>
</dbReference>
<dbReference type="GO" id="GO:0008311">
    <property type="term" value="F:double-stranded DNA 3'-5' DNA exonuclease activity"/>
    <property type="evidence" value="ECO:0007669"/>
    <property type="project" value="TreeGrafter"/>
</dbReference>
<evidence type="ECO:0000256" key="1">
    <source>
        <dbReference type="ARBA" id="ARBA00007092"/>
    </source>
</evidence>
<keyword evidence="6" id="KW-0464">Manganese</keyword>
<evidence type="ECO:0000313" key="9">
    <source>
        <dbReference type="EMBL" id="KAJ7301682.1"/>
    </source>
</evidence>
<dbReference type="InterPro" id="IPR036691">
    <property type="entry name" value="Endo/exonu/phosph_ase_sf"/>
</dbReference>
<evidence type="ECO:0000256" key="5">
    <source>
        <dbReference type="PIRSR" id="PIRSR604808-1"/>
    </source>
</evidence>
<dbReference type="SUPFAM" id="SSF56219">
    <property type="entry name" value="DNase I-like"/>
    <property type="match status" value="1"/>
</dbReference>
<dbReference type="GO" id="GO:0046872">
    <property type="term" value="F:metal ion binding"/>
    <property type="evidence" value="ECO:0007669"/>
    <property type="project" value="UniProtKB-KW"/>
</dbReference>
<dbReference type="InterPro" id="IPR005135">
    <property type="entry name" value="Endo/exonuclease/phosphatase"/>
</dbReference>
<keyword evidence="9" id="KW-0255">Endonuclease</keyword>
<dbReference type="GO" id="GO:0008081">
    <property type="term" value="F:phosphoric diester hydrolase activity"/>
    <property type="evidence" value="ECO:0007669"/>
    <property type="project" value="TreeGrafter"/>
</dbReference>
<dbReference type="EMBL" id="JARIHO010000129">
    <property type="protein sequence ID" value="KAJ7301682.1"/>
    <property type="molecule type" value="Genomic_DNA"/>
</dbReference>
<dbReference type="InterPro" id="IPR004808">
    <property type="entry name" value="AP_endonuc_1"/>
</dbReference>
<evidence type="ECO:0000256" key="7">
    <source>
        <dbReference type="PIRSR" id="PIRSR604808-3"/>
    </source>
</evidence>
<dbReference type="CDD" id="cd09076">
    <property type="entry name" value="L1-EN"/>
    <property type="match status" value="1"/>
</dbReference>
<dbReference type="Proteomes" id="UP001218218">
    <property type="component" value="Unassembled WGS sequence"/>
</dbReference>
<dbReference type="GO" id="GO:0006284">
    <property type="term" value="P:base-excision repair"/>
    <property type="evidence" value="ECO:0007669"/>
    <property type="project" value="TreeGrafter"/>
</dbReference>
<protein>
    <submittedName>
        <fullName evidence="9">Endonuclease/exonuclease/phosphatase</fullName>
    </submittedName>
</protein>
<feature type="site" description="Important for catalytic activity" evidence="7">
    <location>
        <position position="214"/>
    </location>
</feature>
<feature type="site" description="Interaction with DNA substrate" evidence="7">
    <location>
        <position position="240"/>
    </location>
</feature>
<feature type="non-terminal residue" evidence="9">
    <location>
        <position position="307"/>
    </location>
</feature>
<dbReference type="PANTHER" id="PTHR22748">
    <property type="entry name" value="AP ENDONUCLEASE"/>
    <property type="match status" value="1"/>
</dbReference>
<keyword evidence="10" id="KW-1185">Reference proteome</keyword>
<feature type="binding site" evidence="6">
    <location>
        <position position="155"/>
    </location>
    <ligand>
        <name>Mg(2+)</name>
        <dbReference type="ChEBI" id="CHEBI:18420"/>
        <label>1</label>
    </ligand>
</feature>
<feature type="active site" description="Proton donor/acceptor" evidence="5">
    <location>
        <position position="153"/>
    </location>
</feature>
<comment type="similarity">
    <text evidence="1">Belongs to the DNA repair enzymes AP/ExoA family.</text>
</comment>
<feature type="domain" description="Endonuclease/exonuclease/phosphatase" evidence="8">
    <location>
        <begin position="66"/>
        <end position="234"/>
    </location>
</feature>
<organism evidence="9 10">
    <name type="scientific">Mycena albidolilacea</name>
    <dbReference type="NCBI Taxonomy" id="1033008"/>
    <lineage>
        <taxon>Eukaryota</taxon>
        <taxon>Fungi</taxon>
        <taxon>Dikarya</taxon>
        <taxon>Basidiomycota</taxon>
        <taxon>Agaricomycotina</taxon>
        <taxon>Agaricomycetes</taxon>
        <taxon>Agaricomycetidae</taxon>
        <taxon>Agaricales</taxon>
        <taxon>Marasmiineae</taxon>
        <taxon>Mycenaceae</taxon>
        <taxon>Mycena</taxon>
    </lineage>
</organism>
<feature type="binding site" evidence="6">
    <location>
        <position position="240"/>
    </location>
    <ligand>
        <name>Mg(2+)</name>
        <dbReference type="ChEBI" id="CHEBI:18420"/>
        <label>1</label>
    </ligand>
</feature>
<sequence length="307" mass="35108">TTKASIKLAALNIRGNGKDKKWWKLNQIINRERIGMLIVGEAHLDEDRLESIDQIFKRQLLIKYSKDPRTPNANGVAIVINRNQLKVEDIHTREVIPGRALLLETKKHNGKPLSILGVYAPNAPSENAQFWKDIQAWFGTHPSVRKPDILGGDTNVVEDAVDRLPAHEDPEAAVSALDDLKGYLNLVDGWRESFPTTKAYTYHQVYTGSQSRLDRFYVKRDLMAHTYEWEIETVGIRTDHRMITMKLTTEGAPSMGHGRWVCPPHIMRNKTFKKFVHEAGMKLINDLLKIGRPVPRTPTHNEQTLWK</sequence>
<proteinExistence type="inferred from homology"/>
<feature type="active site" description="Proton acceptor" evidence="5">
    <location>
        <position position="240"/>
    </location>
</feature>
<feature type="binding site" evidence="6">
    <location>
        <position position="153"/>
    </location>
    <ligand>
        <name>Mg(2+)</name>
        <dbReference type="ChEBI" id="CHEBI:18420"/>
        <label>1</label>
    </ligand>
</feature>
<name>A0AAD6YYC7_9AGAR</name>
<accession>A0AAD6YYC7</accession>
<feature type="site" description="Transition state stabilizer" evidence="7">
    <location>
        <position position="155"/>
    </location>
</feature>
<comment type="caution">
    <text evidence="9">The sequence shown here is derived from an EMBL/GenBank/DDBJ whole genome shotgun (WGS) entry which is preliminary data.</text>
</comment>
<keyword evidence="9" id="KW-0540">Nuclease</keyword>
<dbReference type="AlphaFoldDB" id="A0AAD6YYC7"/>
<dbReference type="Pfam" id="PF03372">
    <property type="entry name" value="Exo_endo_phos"/>
    <property type="match status" value="1"/>
</dbReference>
<keyword evidence="2 6" id="KW-0479">Metal-binding</keyword>
<evidence type="ECO:0000256" key="3">
    <source>
        <dbReference type="ARBA" id="ARBA00022801"/>
    </source>
</evidence>
<keyword evidence="4 6" id="KW-0460">Magnesium</keyword>
<feature type="non-terminal residue" evidence="9">
    <location>
        <position position="1"/>
    </location>
</feature>
<feature type="binding site" evidence="6">
    <location>
        <position position="239"/>
    </location>
    <ligand>
        <name>Mg(2+)</name>
        <dbReference type="ChEBI" id="CHEBI:18420"/>
        <label>1</label>
    </ligand>
</feature>
<evidence type="ECO:0000256" key="4">
    <source>
        <dbReference type="ARBA" id="ARBA00022842"/>
    </source>
</evidence>
<feature type="active site" evidence="5">
    <location>
        <position position="119"/>
    </location>
</feature>
<comment type="cofactor">
    <cofactor evidence="6">
        <name>Mg(2+)</name>
        <dbReference type="ChEBI" id="CHEBI:18420"/>
    </cofactor>
    <cofactor evidence="6">
        <name>Mn(2+)</name>
        <dbReference type="ChEBI" id="CHEBI:29035"/>
    </cofactor>
    <text evidence="6">Probably binds two magnesium or manganese ions per subunit.</text>
</comment>
<evidence type="ECO:0000256" key="2">
    <source>
        <dbReference type="ARBA" id="ARBA00022723"/>
    </source>
</evidence>
<evidence type="ECO:0000259" key="8">
    <source>
        <dbReference type="Pfam" id="PF03372"/>
    </source>
</evidence>
<dbReference type="GO" id="GO:0003906">
    <property type="term" value="F:DNA-(apurinic or apyrimidinic site) endonuclease activity"/>
    <property type="evidence" value="ECO:0007669"/>
    <property type="project" value="TreeGrafter"/>
</dbReference>
<keyword evidence="3" id="KW-0378">Hydrolase</keyword>